<dbReference type="AlphaFoldDB" id="A0A163CLR2"/>
<comment type="caution">
    <text evidence="2">The sequence shown here is derived from an EMBL/GenBank/DDBJ whole genome shotgun (WGS) entry which is preliminary data.</text>
</comment>
<gene>
    <name evidence="2" type="ORF">AWE51_03620</name>
</gene>
<keyword evidence="3" id="KW-1185">Reference proteome</keyword>
<organism evidence="2 3">
    <name type="scientific">Aquimarina aggregata</name>
    <dbReference type="NCBI Taxonomy" id="1642818"/>
    <lineage>
        <taxon>Bacteria</taxon>
        <taxon>Pseudomonadati</taxon>
        <taxon>Bacteroidota</taxon>
        <taxon>Flavobacteriia</taxon>
        <taxon>Flavobacteriales</taxon>
        <taxon>Flavobacteriaceae</taxon>
        <taxon>Aquimarina</taxon>
    </lineage>
</organism>
<dbReference type="STRING" id="1642818.AWE51_03620"/>
<name>A0A163CLR2_9FLAO</name>
<dbReference type="SMART" id="SM00901">
    <property type="entry name" value="FRG"/>
    <property type="match status" value="1"/>
</dbReference>
<dbReference type="Proteomes" id="UP000076715">
    <property type="component" value="Unassembled WGS sequence"/>
</dbReference>
<protein>
    <recommendedName>
        <fullName evidence="1">FRG domain-containing protein</fullName>
    </recommendedName>
</protein>
<accession>A0A163CLR2</accession>
<sequence length="222" mass="25595">MEIIEIKKFDELLEAFESQKAGQNFVYRGVSNTSYELITSLGRCESAMGKPIERLEARLIKLFKESSIPYLEHKPNNELEWLAVAQHYGLPTRLLDWTYNPLVSTYFAVESTPINDAAIYILSGCSTIQIPDKTNPYKLDKVFKYRPPYISARIQNQAGLFTVHNTPDTPFEHDKLKKVVIPKQLKSTIKKTLFKYGINQRLIYPGLDGVARDLKWLETKMF</sequence>
<evidence type="ECO:0000313" key="2">
    <source>
        <dbReference type="EMBL" id="KZS42543.1"/>
    </source>
</evidence>
<proteinExistence type="predicted"/>
<dbReference type="EMBL" id="LQRT01000002">
    <property type="protein sequence ID" value="KZS42543.1"/>
    <property type="molecule type" value="Genomic_DNA"/>
</dbReference>
<dbReference type="InterPro" id="IPR014966">
    <property type="entry name" value="FRG-dom"/>
</dbReference>
<dbReference type="Pfam" id="PF08867">
    <property type="entry name" value="FRG"/>
    <property type="match status" value="1"/>
</dbReference>
<reference evidence="2 3" key="1">
    <citation type="submission" date="2016-01" db="EMBL/GenBank/DDBJ databases">
        <title>The draft genome sequence of Aquimarina sp. RZW4-3-2.</title>
        <authorList>
            <person name="Wang Y."/>
        </authorList>
    </citation>
    <scope>NUCLEOTIDE SEQUENCE [LARGE SCALE GENOMIC DNA]</scope>
    <source>
        <strain evidence="2 3">RZW4-3-2</strain>
    </source>
</reference>
<evidence type="ECO:0000313" key="3">
    <source>
        <dbReference type="Proteomes" id="UP000076715"/>
    </source>
</evidence>
<feature type="domain" description="FRG" evidence="1">
    <location>
        <begin position="21"/>
        <end position="120"/>
    </location>
</feature>
<evidence type="ECO:0000259" key="1">
    <source>
        <dbReference type="SMART" id="SM00901"/>
    </source>
</evidence>